<name>A0ABD6AHJ9_9EURY</name>
<evidence type="ECO:0000313" key="3">
    <source>
        <dbReference type="EMBL" id="MFC7323664.1"/>
    </source>
</evidence>
<protein>
    <recommendedName>
        <fullName evidence="5">Integral membrane protein</fullName>
    </recommendedName>
</protein>
<evidence type="ECO:0000256" key="2">
    <source>
        <dbReference type="SAM" id="Phobius"/>
    </source>
</evidence>
<keyword evidence="2" id="KW-0472">Membrane</keyword>
<gene>
    <name evidence="3" type="ORF">ACFQMF_03600</name>
</gene>
<dbReference type="EMBL" id="JBHTBL010000002">
    <property type="protein sequence ID" value="MFC7323664.1"/>
    <property type="molecule type" value="Genomic_DNA"/>
</dbReference>
<feature type="transmembrane region" description="Helical" evidence="2">
    <location>
        <begin position="74"/>
        <end position="98"/>
    </location>
</feature>
<reference evidence="3 4" key="1">
    <citation type="journal article" date="2019" name="Int. J. Syst. Evol. Microbiol.">
        <title>The Global Catalogue of Microorganisms (GCM) 10K type strain sequencing project: providing services to taxonomists for standard genome sequencing and annotation.</title>
        <authorList>
            <consortium name="The Broad Institute Genomics Platform"/>
            <consortium name="The Broad Institute Genome Sequencing Center for Infectious Disease"/>
            <person name="Wu L."/>
            <person name="Ma J."/>
        </authorList>
    </citation>
    <scope>NUCLEOTIDE SEQUENCE [LARGE SCALE GENOMIC DNA]</scope>
    <source>
        <strain evidence="3 4">CGMCC 1.12554</strain>
    </source>
</reference>
<comment type="caution">
    <text evidence="3">The sequence shown here is derived from an EMBL/GenBank/DDBJ whole genome shotgun (WGS) entry which is preliminary data.</text>
</comment>
<accession>A0ABD6AHJ9</accession>
<dbReference type="Proteomes" id="UP001596545">
    <property type="component" value="Unassembled WGS sequence"/>
</dbReference>
<dbReference type="AlphaFoldDB" id="A0ABD6AHJ9"/>
<feature type="compositionally biased region" description="Basic and acidic residues" evidence="1">
    <location>
        <begin position="9"/>
        <end position="23"/>
    </location>
</feature>
<feature type="region of interest" description="Disordered" evidence="1">
    <location>
        <begin position="1"/>
        <end position="23"/>
    </location>
</feature>
<evidence type="ECO:0000256" key="1">
    <source>
        <dbReference type="SAM" id="MobiDB-lite"/>
    </source>
</evidence>
<sequence length="189" mass="18409">MTSDAPEGSSERGAARAESRPREGSYAGRADAWLSSNGTYVEAGVAATAAVAGAVALPVVAFGALTAIGGETSILTGGLIVAAVCLGLLTLLAGLLLVRASLEVRYRGAPFGGDDAGVSATLYGAARTAEAIAAGTFLVGLVASLASVASIGRVPSPILLAVGAGGVALPTLVLLRATGELATSAFELI</sequence>
<feature type="transmembrane region" description="Helical" evidence="2">
    <location>
        <begin position="158"/>
        <end position="175"/>
    </location>
</feature>
<feature type="transmembrane region" description="Helical" evidence="2">
    <location>
        <begin position="131"/>
        <end position="152"/>
    </location>
</feature>
<dbReference type="RefSeq" id="WP_256407662.1">
    <property type="nucleotide sequence ID" value="NZ_JANHDN010000001.1"/>
</dbReference>
<keyword evidence="2" id="KW-0812">Transmembrane</keyword>
<keyword evidence="4" id="KW-1185">Reference proteome</keyword>
<organism evidence="3 4">
    <name type="scientific">Halorubrum rutilum</name>
    <dbReference type="NCBI Taxonomy" id="1364933"/>
    <lineage>
        <taxon>Archaea</taxon>
        <taxon>Methanobacteriati</taxon>
        <taxon>Methanobacteriota</taxon>
        <taxon>Stenosarchaea group</taxon>
        <taxon>Halobacteria</taxon>
        <taxon>Halobacteriales</taxon>
        <taxon>Haloferacaceae</taxon>
        <taxon>Halorubrum</taxon>
    </lineage>
</organism>
<evidence type="ECO:0000313" key="4">
    <source>
        <dbReference type="Proteomes" id="UP001596545"/>
    </source>
</evidence>
<keyword evidence="2" id="KW-1133">Transmembrane helix</keyword>
<proteinExistence type="predicted"/>
<feature type="transmembrane region" description="Helical" evidence="2">
    <location>
        <begin position="43"/>
        <end position="68"/>
    </location>
</feature>
<evidence type="ECO:0008006" key="5">
    <source>
        <dbReference type="Google" id="ProtNLM"/>
    </source>
</evidence>